<dbReference type="InParanoid" id="A2FJ34"/>
<dbReference type="SUPFAM" id="SSF160240">
    <property type="entry name" value="Cation efflux protein cytoplasmic domain-like"/>
    <property type="match status" value="1"/>
</dbReference>
<sequence>MQSSTQMTSEEDNTAQCPVCRSKQKLVTLACCDECAVSLRNTEISINQDIIDTEFTPIIKSEILEECSLAIANSNYEDIGCAAPKSNKKEAKYYKSLNEWVGMMNDLDDVTNSSAIPVDTNEATTCIRWATYISFGINFSLMIGKAVALSASTSYTLISSLADSCLDIIAGTIISCTAKHSKFTRDDLNKYPVGKSRVSTVGLLVFSVLMACCATYIIIECVQSLIKKQKPAAESILSIIIMGVTIGVKLTMAIFYYCLGHPITKALAEDHRNDVITNSIGLFMYWGGHKLGWWMDSTGGIILSLFILVSWFMNAKENAKMLMGVSAPPDVIRALTYVAANHHPLIVNVEQVIAFQVGPLYFAELHVIVPGHIPIGVAHWIGESLQLKIERVPDIERAWVHVDVETHNENEHLLFMRATGKLENRRPSSENDEPVAP</sequence>
<keyword evidence="3 6" id="KW-0812">Transmembrane</keyword>
<proteinExistence type="predicted"/>
<dbReference type="OrthoDB" id="78296at2759"/>
<organism evidence="9 10">
    <name type="scientific">Trichomonas vaginalis (strain ATCC PRA-98 / G3)</name>
    <dbReference type="NCBI Taxonomy" id="412133"/>
    <lineage>
        <taxon>Eukaryota</taxon>
        <taxon>Metamonada</taxon>
        <taxon>Parabasalia</taxon>
        <taxon>Trichomonadida</taxon>
        <taxon>Trichomonadidae</taxon>
        <taxon>Trichomonas</taxon>
    </lineage>
</organism>
<dbReference type="FunFam" id="1.20.1510.10:FF:000050">
    <property type="entry name" value="Cation efflux family protein"/>
    <property type="match status" value="1"/>
</dbReference>
<protein>
    <submittedName>
        <fullName evidence="9">Cation efflux family protein</fullName>
    </submittedName>
</protein>
<evidence type="ECO:0000256" key="3">
    <source>
        <dbReference type="ARBA" id="ARBA00022692"/>
    </source>
</evidence>
<feature type="transmembrane region" description="Helical" evidence="6">
    <location>
        <begin position="291"/>
        <end position="313"/>
    </location>
</feature>
<keyword evidence="5 6" id="KW-0472">Membrane</keyword>
<feature type="domain" description="Cation efflux protein cytoplasmic" evidence="8">
    <location>
        <begin position="338"/>
        <end position="403"/>
    </location>
</feature>
<dbReference type="Pfam" id="PF16916">
    <property type="entry name" value="ZT_dimer"/>
    <property type="match status" value="1"/>
</dbReference>
<dbReference type="PANTHER" id="PTHR43840:SF13">
    <property type="entry name" value="CATION EFFLUX PROTEIN CYTOPLASMIC DOMAIN-CONTAINING PROTEIN"/>
    <property type="match status" value="1"/>
</dbReference>
<dbReference type="Proteomes" id="UP000001542">
    <property type="component" value="Unassembled WGS sequence"/>
</dbReference>
<dbReference type="InterPro" id="IPR002524">
    <property type="entry name" value="Cation_efflux"/>
</dbReference>
<dbReference type="STRING" id="5722.A2FJ34"/>
<dbReference type="SUPFAM" id="SSF161111">
    <property type="entry name" value="Cation efflux protein transmembrane domain-like"/>
    <property type="match status" value="1"/>
</dbReference>
<dbReference type="InterPro" id="IPR027469">
    <property type="entry name" value="Cation_efflux_TMD_sf"/>
</dbReference>
<accession>A2FJ34</accession>
<dbReference type="Gene3D" id="3.30.70.1350">
    <property type="entry name" value="Cation efflux protein, cytoplasmic domain"/>
    <property type="match status" value="1"/>
</dbReference>
<dbReference type="KEGG" id="tva:4752842"/>
<dbReference type="EMBL" id="DS113824">
    <property type="protein sequence ID" value="EAX95098.1"/>
    <property type="molecule type" value="Genomic_DNA"/>
</dbReference>
<dbReference type="InterPro" id="IPR036837">
    <property type="entry name" value="Cation_efflux_CTD_sf"/>
</dbReference>
<keyword evidence="10" id="KW-1185">Reference proteome</keyword>
<dbReference type="GO" id="GO:0008324">
    <property type="term" value="F:monoatomic cation transmembrane transporter activity"/>
    <property type="evidence" value="ECO:0000318"/>
    <property type="project" value="GO_Central"/>
</dbReference>
<dbReference type="GO" id="GO:0016020">
    <property type="term" value="C:membrane"/>
    <property type="evidence" value="ECO:0000318"/>
    <property type="project" value="GO_Central"/>
</dbReference>
<dbReference type="VEuPathDB" id="TrichDB:TVAGG3_0879330"/>
<keyword evidence="4 6" id="KW-1133">Transmembrane helix</keyword>
<dbReference type="AlphaFoldDB" id="A2FJ34"/>
<reference evidence="9" key="2">
    <citation type="journal article" date="2007" name="Science">
        <title>Draft genome sequence of the sexually transmitted pathogen Trichomonas vaginalis.</title>
        <authorList>
            <person name="Carlton J.M."/>
            <person name="Hirt R.P."/>
            <person name="Silva J.C."/>
            <person name="Delcher A.L."/>
            <person name="Schatz M."/>
            <person name="Zhao Q."/>
            <person name="Wortman J.R."/>
            <person name="Bidwell S.L."/>
            <person name="Alsmark U.C.M."/>
            <person name="Besteiro S."/>
            <person name="Sicheritz-Ponten T."/>
            <person name="Noel C.J."/>
            <person name="Dacks J.B."/>
            <person name="Foster P.G."/>
            <person name="Simillion C."/>
            <person name="Van de Peer Y."/>
            <person name="Miranda-Saavedra D."/>
            <person name="Barton G.J."/>
            <person name="Westrop G.D."/>
            <person name="Mueller S."/>
            <person name="Dessi D."/>
            <person name="Fiori P.L."/>
            <person name="Ren Q."/>
            <person name="Paulsen I."/>
            <person name="Zhang H."/>
            <person name="Bastida-Corcuera F.D."/>
            <person name="Simoes-Barbosa A."/>
            <person name="Brown M.T."/>
            <person name="Hayes R.D."/>
            <person name="Mukherjee M."/>
            <person name="Okumura C.Y."/>
            <person name="Schneider R."/>
            <person name="Smith A.J."/>
            <person name="Vanacova S."/>
            <person name="Villalvazo M."/>
            <person name="Haas B.J."/>
            <person name="Pertea M."/>
            <person name="Feldblyum T.V."/>
            <person name="Utterback T.R."/>
            <person name="Shu C.L."/>
            <person name="Osoegawa K."/>
            <person name="de Jong P.J."/>
            <person name="Hrdy I."/>
            <person name="Horvathova L."/>
            <person name="Zubacova Z."/>
            <person name="Dolezal P."/>
            <person name="Malik S.B."/>
            <person name="Logsdon J.M. Jr."/>
            <person name="Henze K."/>
            <person name="Gupta A."/>
            <person name="Wang C.C."/>
            <person name="Dunne R.L."/>
            <person name="Upcroft J.A."/>
            <person name="Upcroft P."/>
            <person name="White O."/>
            <person name="Salzberg S.L."/>
            <person name="Tang P."/>
            <person name="Chiu C.-H."/>
            <person name="Lee Y.-S."/>
            <person name="Embley T.M."/>
            <person name="Coombs G.H."/>
            <person name="Mottram J.C."/>
            <person name="Tachezy J."/>
            <person name="Fraser-Liggett C.M."/>
            <person name="Johnson P.J."/>
        </authorList>
    </citation>
    <scope>NUCLEOTIDE SEQUENCE [LARGE SCALE GENOMIC DNA]</scope>
    <source>
        <strain evidence="9">G3</strain>
    </source>
</reference>
<dbReference type="RefSeq" id="XP_001308028.1">
    <property type="nucleotide sequence ID" value="XM_001308027.1"/>
</dbReference>
<feature type="transmembrane region" description="Helical" evidence="6">
    <location>
        <begin position="198"/>
        <end position="219"/>
    </location>
</feature>
<dbReference type="VEuPathDB" id="TrichDB:TVAG_204400"/>
<dbReference type="Pfam" id="PF01545">
    <property type="entry name" value="Cation_efflux"/>
    <property type="match status" value="1"/>
</dbReference>
<evidence type="ECO:0000259" key="7">
    <source>
        <dbReference type="Pfam" id="PF01545"/>
    </source>
</evidence>
<evidence type="ECO:0000313" key="10">
    <source>
        <dbReference type="Proteomes" id="UP000001542"/>
    </source>
</evidence>
<dbReference type="InterPro" id="IPR058533">
    <property type="entry name" value="Cation_efflux_TM"/>
</dbReference>
<name>A2FJ34_TRIV3</name>
<evidence type="ECO:0000259" key="8">
    <source>
        <dbReference type="Pfam" id="PF16916"/>
    </source>
</evidence>
<reference evidence="9" key="1">
    <citation type="submission" date="2006-10" db="EMBL/GenBank/DDBJ databases">
        <authorList>
            <person name="Amadeo P."/>
            <person name="Zhao Q."/>
            <person name="Wortman J."/>
            <person name="Fraser-Liggett C."/>
            <person name="Carlton J."/>
        </authorList>
    </citation>
    <scope>NUCLEOTIDE SEQUENCE</scope>
    <source>
        <strain evidence="9">G3</strain>
    </source>
</reference>
<dbReference type="PANTHER" id="PTHR43840">
    <property type="entry name" value="MITOCHONDRIAL METAL TRANSPORTER 1-RELATED"/>
    <property type="match status" value="1"/>
</dbReference>
<evidence type="ECO:0000256" key="6">
    <source>
        <dbReference type="SAM" id="Phobius"/>
    </source>
</evidence>
<evidence type="ECO:0000313" key="9">
    <source>
        <dbReference type="EMBL" id="EAX95098.1"/>
    </source>
</evidence>
<evidence type="ECO:0000256" key="5">
    <source>
        <dbReference type="ARBA" id="ARBA00023136"/>
    </source>
</evidence>
<feature type="domain" description="Cation efflux protein transmembrane" evidence="7">
    <location>
        <begin position="132"/>
        <end position="323"/>
    </location>
</feature>
<dbReference type="InterPro" id="IPR027470">
    <property type="entry name" value="Cation_efflux_CTD"/>
</dbReference>
<dbReference type="eggNOG" id="KOG1485">
    <property type="taxonomic scope" value="Eukaryota"/>
</dbReference>
<gene>
    <name evidence="9" type="ORF">TVAG_204400</name>
</gene>
<dbReference type="OMA" id="TWFLTIR"/>
<evidence type="ECO:0000256" key="2">
    <source>
        <dbReference type="ARBA" id="ARBA00022448"/>
    </source>
</evidence>
<dbReference type="NCBIfam" id="TIGR01297">
    <property type="entry name" value="CDF"/>
    <property type="match status" value="1"/>
</dbReference>
<feature type="transmembrane region" description="Helical" evidence="6">
    <location>
        <begin position="231"/>
        <end position="257"/>
    </location>
</feature>
<comment type="subcellular location">
    <subcellularLocation>
        <location evidence="1">Membrane</location>
        <topology evidence="1">Multi-pass membrane protein</topology>
    </subcellularLocation>
</comment>
<dbReference type="Gene3D" id="1.20.1510.10">
    <property type="entry name" value="Cation efflux protein transmembrane domain"/>
    <property type="match status" value="1"/>
</dbReference>
<dbReference type="FunFam" id="3.30.70.1350:FF:000022">
    <property type="entry name" value="Cation efflux family protein"/>
    <property type="match status" value="1"/>
</dbReference>
<evidence type="ECO:0000256" key="4">
    <source>
        <dbReference type="ARBA" id="ARBA00022989"/>
    </source>
</evidence>
<dbReference type="InterPro" id="IPR050291">
    <property type="entry name" value="CDF_Transporter"/>
</dbReference>
<keyword evidence="2" id="KW-0813">Transport</keyword>
<evidence type="ECO:0000256" key="1">
    <source>
        <dbReference type="ARBA" id="ARBA00004141"/>
    </source>
</evidence>